<organism evidence="1 2">
    <name type="scientific">Flavobacterium terrae</name>
    <dbReference type="NCBI Taxonomy" id="415425"/>
    <lineage>
        <taxon>Bacteria</taxon>
        <taxon>Pseudomonadati</taxon>
        <taxon>Bacteroidota</taxon>
        <taxon>Flavobacteriia</taxon>
        <taxon>Flavobacteriales</taxon>
        <taxon>Flavobacteriaceae</taxon>
        <taxon>Flavobacterium</taxon>
    </lineage>
</organism>
<keyword evidence="2" id="KW-1185">Reference proteome</keyword>
<accession>A0A1M6EY53</accession>
<dbReference type="Proteomes" id="UP000184488">
    <property type="component" value="Unassembled WGS sequence"/>
</dbReference>
<dbReference type="AlphaFoldDB" id="A0A1M6EY53"/>
<dbReference type="STRING" id="415425.SAMN05444363_2022"/>
<name>A0A1M6EY53_9FLAO</name>
<evidence type="ECO:0008006" key="3">
    <source>
        <dbReference type="Google" id="ProtNLM"/>
    </source>
</evidence>
<proteinExistence type="predicted"/>
<evidence type="ECO:0000313" key="1">
    <source>
        <dbReference type="EMBL" id="SHI90319.1"/>
    </source>
</evidence>
<dbReference type="EMBL" id="FQZI01000003">
    <property type="protein sequence ID" value="SHI90319.1"/>
    <property type="molecule type" value="Genomic_DNA"/>
</dbReference>
<protein>
    <recommendedName>
        <fullName evidence="3">CarboxypepD_reg-like domain-containing protein</fullName>
    </recommendedName>
</protein>
<sequence length="243" mass="28067">MVNKLYFIYLIGSFFNLVNAQSKFTGKVISGNIPLSNVEIINSTEKSVAKIDNKGEFQINAKLNDEIIIFLTGYLKMKLIVTNEHLNTFNKIILEKNTIELDEIEINKTKNLKIFNDYKSLKMAKISKQQSQPKVTGVYTGEFQNGIDFIEIGSVLVNQVSKIFKNKEKNNDRSKQISFRNRIQNEFSNDLLVSKLKLKEDEIDLFLNFCELDNKTKSFNDNTSSIELFDFLVSKRLEFKGEF</sequence>
<evidence type="ECO:0000313" key="2">
    <source>
        <dbReference type="Proteomes" id="UP000184488"/>
    </source>
</evidence>
<reference evidence="2" key="1">
    <citation type="submission" date="2016-11" db="EMBL/GenBank/DDBJ databases">
        <authorList>
            <person name="Varghese N."/>
            <person name="Submissions S."/>
        </authorList>
    </citation>
    <scope>NUCLEOTIDE SEQUENCE [LARGE SCALE GENOMIC DNA]</scope>
    <source>
        <strain evidence="2">DSM 18829</strain>
    </source>
</reference>
<gene>
    <name evidence="1" type="ORF">SAMN05444363_2022</name>
</gene>